<dbReference type="Gene3D" id="3.40.50.800">
    <property type="entry name" value="Anticodon-binding domain"/>
    <property type="match status" value="1"/>
</dbReference>
<dbReference type="SUPFAM" id="SSF52954">
    <property type="entry name" value="Class II aaRS ABD-related"/>
    <property type="match status" value="1"/>
</dbReference>
<dbReference type="Proteomes" id="UP000006729">
    <property type="component" value="Chromosome 13"/>
</dbReference>
<gene>
    <name evidence="2" type="ORF">POPTR_013G099300</name>
</gene>
<dbReference type="PANTHER" id="PTHR11476:SF7">
    <property type="entry name" value="HISTIDINE--TRNA LIGASE"/>
    <property type="match status" value="1"/>
</dbReference>
<dbReference type="AlphaFoldDB" id="B9MWJ9"/>
<dbReference type="InParanoid" id="B9MWJ9"/>
<reference evidence="2 3" key="1">
    <citation type="journal article" date="2006" name="Science">
        <title>The genome of black cottonwood, Populus trichocarpa (Torr. &amp; Gray).</title>
        <authorList>
            <person name="Tuskan G.A."/>
            <person name="Difazio S."/>
            <person name="Jansson S."/>
            <person name="Bohlmann J."/>
            <person name="Grigoriev I."/>
            <person name="Hellsten U."/>
            <person name="Putnam N."/>
            <person name="Ralph S."/>
            <person name="Rombauts S."/>
            <person name="Salamov A."/>
            <person name="Schein J."/>
            <person name="Sterck L."/>
            <person name="Aerts A."/>
            <person name="Bhalerao R.R."/>
            <person name="Bhalerao R.P."/>
            <person name="Blaudez D."/>
            <person name="Boerjan W."/>
            <person name="Brun A."/>
            <person name="Brunner A."/>
            <person name="Busov V."/>
            <person name="Campbell M."/>
            <person name="Carlson J."/>
            <person name="Chalot M."/>
            <person name="Chapman J."/>
            <person name="Chen G.L."/>
            <person name="Cooper D."/>
            <person name="Coutinho P.M."/>
            <person name="Couturier J."/>
            <person name="Covert S."/>
            <person name="Cronk Q."/>
            <person name="Cunningham R."/>
            <person name="Davis J."/>
            <person name="Degroeve S."/>
            <person name="Dejardin A."/>
            <person name="Depamphilis C."/>
            <person name="Detter J."/>
            <person name="Dirks B."/>
            <person name="Dubchak I."/>
            <person name="Duplessis S."/>
            <person name="Ehlting J."/>
            <person name="Ellis B."/>
            <person name="Gendler K."/>
            <person name="Goodstein D."/>
            <person name="Gribskov M."/>
            <person name="Grimwood J."/>
            <person name="Groover A."/>
            <person name="Gunter L."/>
            <person name="Hamberger B."/>
            <person name="Heinze B."/>
            <person name="Helariutta Y."/>
            <person name="Henrissat B."/>
            <person name="Holligan D."/>
            <person name="Holt R."/>
            <person name="Huang W."/>
            <person name="Islam-Faridi N."/>
            <person name="Jones S."/>
            <person name="Jones-Rhoades M."/>
            <person name="Jorgensen R."/>
            <person name="Joshi C."/>
            <person name="Kangasjarvi J."/>
            <person name="Karlsson J."/>
            <person name="Kelleher C."/>
            <person name="Kirkpatrick R."/>
            <person name="Kirst M."/>
            <person name="Kohler A."/>
            <person name="Kalluri U."/>
            <person name="Larimer F."/>
            <person name="Leebens-Mack J."/>
            <person name="Leple J.C."/>
            <person name="Locascio P."/>
            <person name="Lou Y."/>
            <person name="Lucas S."/>
            <person name="Martin F."/>
            <person name="Montanini B."/>
            <person name="Napoli C."/>
            <person name="Nelson D.R."/>
            <person name="Nelson C."/>
            <person name="Nieminen K."/>
            <person name="Nilsson O."/>
            <person name="Pereda V."/>
            <person name="Peter G."/>
            <person name="Philippe R."/>
            <person name="Pilate G."/>
            <person name="Poliakov A."/>
            <person name="Razumovskaya J."/>
            <person name="Richardson P."/>
            <person name="Rinaldi C."/>
            <person name="Ritland K."/>
            <person name="Rouze P."/>
            <person name="Ryaboy D."/>
            <person name="Schmutz J."/>
            <person name="Schrader J."/>
            <person name="Segerman B."/>
            <person name="Shin H."/>
            <person name="Siddiqui A."/>
            <person name="Sterky F."/>
            <person name="Terry A."/>
            <person name="Tsai C.J."/>
            <person name="Uberbacher E."/>
            <person name="Unneberg P."/>
            <person name="Vahala J."/>
            <person name="Wall K."/>
            <person name="Wessler S."/>
            <person name="Yang G."/>
            <person name="Yin T."/>
            <person name="Douglas C."/>
            <person name="Marra M."/>
            <person name="Sandberg G."/>
            <person name="Van de Peer Y."/>
            <person name="Rokhsar D."/>
        </authorList>
    </citation>
    <scope>NUCLEOTIDE SEQUENCE [LARGE SCALE GENOMIC DNA]</scope>
    <source>
        <strain evidence="3">cv. Nisqually</strain>
    </source>
</reference>
<name>B9MWJ9_POPTR</name>
<dbReference type="eggNOG" id="KOG1936">
    <property type="taxonomic scope" value="Eukaryota"/>
</dbReference>
<dbReference type="Pfam" id="PF03129">
    <property type="entry name" value="HGTP_anticodon"/>
    <property type="match status" value="1"/>
</dbReference>
<organism evidence="2 3">
    <name type="scientific">Populus trichocarpa</name>
    <name type="common">Western balsam poplar</name>
    <name type="synonym">Populus balsamifera subsp. trichocarpa</name>
    <dbReference type="NCBI Taxonomy" id="3694"/>
    <lineage>
        <taxon>Eukaryota</taxon>
        <taxon>Viridiplantae</taxon>
        <taxon>Streptophyta</taxon>
        <taxon>Embryophyta</taxon>
        <taxon>Tracheophyta</taxon>
        <taxon>Spermatophyta</taxon>
        <taxon>Magnoliopsida</taxon>
        <taxon>eudicotyledons</taxon>
        <taxon>Gunneridae</taxon>
        <taxon>Pentapetalae</taxon>
        <taxon>rosids</taxon>
        <taxon>fabids</taxon>
        <taxon>Malpighiales</taxon>
        <taxon>Salicaceae</taxon>
        <taxon>Saliceae</taxon>
        <taxon>Populus</taxon>
    </lineage>
</organism>
<feature type="domain" description="Anticodon-binding" evidence="1">
    <location>
        <begin position="39"/>
        <end position="105"/>
    </location>
</feature>
<accession>B9MWJ9</accession>
<evidence type="ECO:0000313" key="2">
    <source>
        <dbReference type="EMBL" id="PNT07633.1"/>
    </source>
</evidence>
<dbReference type="STRING" id="3694.B9MWJ9"/>
<dbReference type="EMBL" id="CM009302">
    <property type="protein sequence ID" value="PNT07633.1"/>
    <property type="molecule type" value="Genomic_DNA"/>
</dbReference>
<dbReference type="InterPro" id="IPR004154">
    <property type="entry name" value="Anticodon-bd"/>
</dbReference>
<evidence type="ECO:0000313" key="3">
    <source>
        <dbReference type="Proteomes" id="UP000006729"/>
    </source>
</evidence>
<dbReference type="HOGENOM" id="CLU_1974319_0_0_1"/>
<dbReference type="InterPro" id="IPR036621">
    <property type="entry name" value="Anticodon-bd_dom_sf"/>
</dbReference>
<keyword evidence="3" id="KW-1185">Reference proteome</keyword>
<dbReference type="PANTHER" id="PTHR11476">
    <property type="entry name" value="HISTIDYL-TRNA SYNTHETASE"/>
    <property type="match status" value="1"/>
</dbReference>
<evidence type="ECO:0000259" key="1">
    <source>
        <dbReference type="Pfam" id="PF03129"/>
    </source>
</evidence>
<sequence>MPIQSSVLQLLLMMNTTRIFGTKPVPTLGVSLGIERVFAIMEQLQKDRNELWCAKLKSEFLESTRFDKLIGRAKDLKIPWMVLVGDRELEIGIVKIKNLETNPEGSVTGQALSLLSNDYEFKFSLDY</sequence>
<proteinExistence type="predicted"/>
<protein>
    <recommendedName>
        <fullName evidence="1">Anticodon-binding domain-containing protein</fullName>
    </recommendedName>
</protein>